<protein>
    <submittedName>
        <fullName evidence="1">Uncharacterized protein</fullName>
    </submittedName>
</protein>
<dbReference type="RefSeq" id="WP_358350415.1">
    <property type="nucleotide sequence ID" value="NZ_JBEZFP010000012.1"/>
</dbReference>
<evidence type="ECO:0000313" key="2">
    <source>
        <dbReference type="Proteomes" id="UP001551482"/>
    </source>
</evidence>
<sequence>MTAKAQYVATFGVSETTHRFVGGHSYTRPNRTACGRTGLMGINHLASGRPIEITCKTCRRVKPVKGVSLVKTDGSIHAGQVQALINKGLRQNKPWALQMHFRRTLVC</sequence>
<accession>A0ABV3DC28</accession>
<reference evidence="1 2" key="1">
    <citation type="submission" date="2024-06" db="EMBL/GenBank/DDBJ databases">
        <title>The Natural Products Discovery Center: Release of the First 8490 Sequenced Strains for Exploring Actinobacteria Biosynthetic Diversity.</title>
        <authorList>
            <person name="Kalkreuter E."/>
            <person name="Kautsar S.A."/>
            <person name="Yang D."/>
            <person name="Bader C.D."/>
            <person name="Teijaro C.N."/>
            <person name="Fluegel L."/>
            <person name="Davis C.M."/>
            <person name="Simpson J.R."/>
            <person name="Lauterbach L."/>
            <person name="Steele A.D."/>
            <person name="Gui C."/>
            <person name="Meng S."/>
            <person name="Li G."/>
            <person name="Viehrig K."/>
            <person name="Ye F."/>
            <person name="Su P."/>
            <person name="Kiefer A.F."/>
            <person name="Nichols A."/>
            <person name="Cepeda A.J."/>
            <person name="Yan W."/>
            <person name="Fan B."/>
            <person name="Jiang Y."/>
            <person name="Adhikari A."/>
            <person name="Zheng C.-J."/>
            <person name="Schuster L."/>
            <person name="Cowan T.M."/>
            <person name="Smanski M.J."/>
            <person name="Chevrette M.G."/>
            <person name="De Carvalho L.P.S."/>
            <person name="Shen B."/>
        </authorList>
    </citation>
    <scope>NUCLEOTIDE SEQUENCE [LARGE SCALE GENOMIC DNA]</scope>
    <source>
        <strain evidence="1 2">NPDC048946</strain>
    </source>
</reference>
<comment type="caution">
    <text evidence="1">The sequence shown here is derived from an EMBL/GenBank/DDBJ whole genome shotgun (WGS) entry which is preliminary data.</text>
</comment>
<dbReference type="EMBL" id="JBEZFP010000012">
    <property type="protein sequence ID" value="MEU8133251.1"/>
    <property type="molecule type" value="Genomic_DNA"/>
</dbReference>
<proteinExistence type="predicted"/>
<keyword evidence="2" id="KW-1185">Reference proteome</keyword>
<gene>
    <name evidence="1" type="ORF">AB0C36_07045</name>
</gene>
<evidence type="ECO:0000313" key="1">
    <source>
        <dbReference type="EMBL" id="MEU8133251.1"/>
    </source>
</evidence>
<name>A0ABV3DC28_9ACTN</name>
<dbReference type="Proteomes" id="UP001551482">
    <property type="component" value="Unassembled WGS sequence"/>
</dbReference>
<organism evidence="1 2">
    <name type="scientific">Streptodolium elevatio</name>
    <dbReference type="NCBI Taxonomy" id="3157996"/>
    <lineage>
        <taxon>Bacteria</taxon>
        <taxon>Bacillati</taxon>
        <taxon>Actinomycetota</taxon>
        <taxon>Actinomycetes</taxon>
        <taxon>Kitasatosporales</taxon>
        <taxon>Streptomycetaceae</taxon>
        <taxon>Streptodolium</taxon>
    </lineage>
</organism>